<keyword evidence="1" id="KW-0812">Transmembrane</keyword>
<dbReference type="EMBL" id="JABCSC020000001">
    <property type="protein sequence ID" value="NSL53757.1"/>
    <property type="molecule type" value="Genomic_DNA"/>
</dbReference>
<dbReference type="RefSeq" id="WP_170020010.1">
    <property type="nucleotide sequence ID" value="NZ_JABCSC020000001.1"/>
</dbReference>
<dbReference type="CDD" id="cd04179">
    <property type="entry name" value="DPM_DPG-synthase_like"/>
    <property type="match status" value="1"/>
</dbReference>
<dbReference type="InterPro" id="IPR050256">
    <property type="entry name" value="Glycosyltransferase_2"/>
</dbReference>
<protein>
    <submittedName>
        <fullName evidence="3">Glycosyltransferase family 2 protein</fullName>
    </submittedName>
</protein>
<dbReference type="SUPFAM" id="SSF53448">
    <property type="entry name" value="Nucleotide-diphospho-sugar transferases"/>
    <property type="match status" value="1"/>
</dbReference>
<dbReference type="Pfam" id="PF00535">
    <property type="entry name" value="Glycos_transf_2"/>
    <property type="match status" value="1"/>
</dbReference>
<evidence type="ECO:0000256" key="1">
    <source>
        <dbReference type="SAM" id="Phobius"/>
    </source>
</evidence>
<dbReference type="PANTHER" id="PTHR48090">
    <property type="entry name" value="UNDECAPRENYL-PHOSPHATE 4-DEOXY-4-FORMAMIDO-L-ARABINOSE TRANSFERASE-RELATED"/>
    <property type="match status" value="1"/>
</dbReference>
<dbReference type="PANTHER" id="PTHR48090:SF7">
    <property type="entry name" value="RFBJ PROTEIN"/>
    <property type="match status" value="1"/>
</dbReference>
<evidence type="ECO:0000313" key="3">
    <source>
        <dbReference type="EMBL" id="NSL53757.1"/>
    </source>
</evidence>
<accession>A0ABX2IFK7</accession>
<organism evidence="3 4">
    <name type="scientific">Uliginosibacterium aquaticum</name>
    <dbReference type="NCBI Taxonomy" id="2731212"/>
    <lineage>
        <taxon>Bacteria</taxon>
        <taxon>Pseudomonadati</taxon>
        <taxon>Pseudomonadota</taxon>
        <taxon>Betaproteobacteria</taxon>
        <taxon>Rhodocyclales</taxon>
        <taxon>Zoogloeaceae</taxon>
        <taxon>Uliginosibacterium</taxon>
    </lineage>
</organism>
<reference evidence="3 4" key="1">
    <citation type="submission" date="2020-06" db="EMBL/GenBank/DDBJ databases">
        <title>Draft genome of Uliginosibacterium sp. IMCC34675.</title>
        <authorList>
            <person name="Song J."/>
        </authorList>
    </citation>
    <scope>NUCLEOTIDE SEQUENCE [LARGE SCALE GENOMIC DNA]</scope>
    <source>
        <strain evidence="3 4">IMCC34675</strain>
    </source>
</reference>
<name>A0ABX2IFK7_9RHOO</name>
<evidence type="ECO:0000313" key="4">
    <source>
        <dbReference type="Proteomes" id="UP000778523"/>
    </source>
</evidence>
<keyword evidence="1" id="KW-1133">Transmembrane helix</keyword>
<feature type="transmembrane region" description="Helical" evidence="1">
    <location>
        <begin position="274"/>
        <end position="298"/>
    </location>
</feature>
<keyword evidence="1" id="KW-0472">Membrane</keyword>
<dbReference type="InterPro" id="IPR001173">
    <property type="entry name" value="Glyco_trans_2-like"/>
</dbReference>
<evidence type="ECO:0000259" key="2">
    <source>
        <dbReference type="Pfam" id="PF00535"/>
    </source>
</evidence>
<feature type="domain" description="Glycosyltransferase 2-like" evidence="2">
    <location>
        <begin position="12"/>
        <end position="173"/>
    </location>
</feature>
<feature type="transmembrane region" description="Helical" evidence="1">
    <location>
        <begin position="243"/>
        <end position="268"/>
    </location>
</feature>
<gene>
    <name evidence="3" type="ORF">HJ583_001830</name>
</gene>
<dbReference type="InterPro" id="IPR029044">
    <property type="entry name" value="Nucleotide-diphossugar_trans"/>
</dbReference>
<sequence>MKKPVIELRLLVAVPCLNEAATILSLVEDIPRAIDGVGAVDVLVVDDGSTDETADQARAGGATVLSHGVNRGVGAAFQSAVSYAVTNRYDLMVNIDGDRQFNPLDIPKLVTTVLNGHSDMATASRFVDPDFTPNMPRVKLIGNHMMSYLISQLVQQRFKDVSCGFRCYSREALLNLNLHGAFTYTQETFLDFCAKNLRIVEVPVRVVYFPERKSRVAGSILKYAVSTAKIIFRGYRDYHPLRFFWSISACFFVPSLLLAALFFAHYLITGQFSGYLFAGFGSAFLMTMAIVFFVVGIVTDMLDRVRSNQDRILYLLKKSATAER</sequence>
<comment type="caution">
    <text evidence="3">The sequence shown here is derived from an EMBL/GenBank/DDBJ whole genome shotgun (WGS) entry which is preliminary data.</text>
</comment>
<proteinExistence type="predicted"/>
<keyword evidence="4" id="KW-1185">Reference proteome</keyword>
<dbReference type="Proteomes" id="UP000778523">
    <property type="component" value="Unassembled WGS sequence"/>
</dbReference>
<dbReference type="Gene3D" id="3.90.550.10">
    <property type="entry name" value="Spore Coat Polysaccharide Biosynthesis Protein SpsA, Chain A"/>
    <property type="match status" value="1"/>
</dbReference>